<evidence type="ECO:0000256" key="4">
    <source>
        <dbReference type="ARBA" id="ARBA00022801"/>
    </source>
</evidence>
<proteinExistence type="inferred from homology"/>
<sequence>MGGGGGGGGRSKGRLRAKPSLPPPPRRRWKGPATEGGGSAAALAVGRPGAGDPDRPSPLQTKLDSYLHLLILFVLRWDFLLLLIMCSIYALCFHADVCHAYQLLKKGGLKDENIIIFMYDDIANNEENPQPGIVINNPNGDDVYEGVPKDYTGEDVNINNFFSIILENKTALIRGSGKVVESGPDDTIFIYYTNHGGPGVLGMPTSHFLYADHLIDVLKKKHVFGKYKSLVILIFYLRACESGSIFEGLLPEGLKIYATIASNVEESSWGTYYPEDEVHNLRTETLYQQYQLVKKRTANDNTAYGSHVMQFGDIGLSKENLFLYMGANPANDNSPFVDDNSLRPPQKAVDQRDADLLHFWHKLCKAPEGSSRKLEAQKQFFEAMSHRMHIDHSVKLIGKLLFGIKKGPEVLNAVRPAGQPLVRTFETHCGSLSQYGMKHMRSFANMCNAGIRTEQMTEAGQACARIPSGPWSSLSRRFSA</sequence>
<dbReference type="AlphaFoldDB" id="A0ABD3L5R4"/>
<gene>
    <name evidence="9" type="ORF">ACJRO7_015745</name>
</gene>
<dbReference type="GO" id="GO:0004175">
    <property type="term" value="F:endopeptidase activity"/>
    <property type="evidence" value="ECO:0007669"/>
    <property type="project" value="UniProtKB-ARBA"/>
</dbReference>
<keyword evidence="4" id="KW-0378">Hydrolase</keyword>
<reference evidence="9 10" key="1">
    <citation type="submission" date="2024-11" db="EMBL/GenBank/DDBJ databases">
        <title>Chromosome-level genome assembly of Eucalyptus globulus Labill. provides insights into its genome evolution.</title>
        <authorList>
            <person name="Li X."/>
        </authorList>
    </citation>
    <scope>NUCLEOTIDE SEQUENCE [LARGE SCALE GENOMIC DNA]</scope>
    <source>
        <strain evidence="9">CL2024</strain>
        <tissue evidence="9">Fresh tender leaves</tissue>
    </source>
</reference>
<comment type="caution">
    <text evidence="9">The sequence shown here is derived from an EMBL/GenBank/DDBJ whole genome shotgun (WGS) entry which is preliminary data.</text>
</comment>
<dbReference type="Pfam" id="PF01650">
    <property type="entry name" value="Peptidase_C13"/>
    <property type="match status" value="1"/>
</dbReference>
<evidence type="ECO:0000313" key="10">
    <source>
        <dbReference type="Proteomes" id="UP001634007"/>
    </source>
</evidence>
<dbReference type="GO" id="GO:0008234">
    <property type="term" value="F:cysteine-type peptidase activity"/>
    <property type="evidence" value="ECO:0007669"/>
    <property type="project" value="UniProtKB-KW"/>
</dbReference>
<feature type="active site" description="Nucleophile" evidence="6">
    <location>
        <position position="240"/>
    </location>
</feature>
<feature type="compositionally biased region" description="Gly residues" evidence="7">
    <location>
        <begin position="1"/>
        <end position="10"/>
    </location>
</feature>
<keyword evidence="10" id="KW-1185">Reference proteome</keyword>
<dbReference type="PRINTS" id="PR00776">
    <property type="entry name" value="HEMOGLOBNASE"/>
</dbReference>
<dbReference type="InterPro" id="IPR046427">
    <property type="entry name" value="Legumain_prodom_sf"/>
</dbReference>
<keyword evidence="5" id="KW-0788">Thiol protease</keyword>
<dbReference type="InterPro" id="IPR001096">
    <property type="entry name" value="Peptidase_C13"/>
</dbReference>
<dbReference type="Gene3D" id="3.40.50.1460">
    <property type="match status" value="1"/>
</dbReference>
<dbReference type="PANTHER" id="PTHR12000:SF50">
    <property type="entry name" value="VACUOLAR-PROCESSING ENZYME GAMMA-ISOZYME"/>
    <property type="match status" value="1"/>
</dbReference>
<evidence type="ECO:0000256" key="1">
    <source>
        <dbReference type="ARBA" id="ARBA00009941"/>
    </source>
</evidence>
<feature type="domain" description="Legumain prodomain" evidence="8">
    <location>
        <begin position="378"/>
        <end position="461"/>
    </location>
</feature>
<evidence type="ECO:0000256" key="7">
    <source>
        <dbReference type="SAM" id="MobiDB-lite"/>
    </source>
</evidence>
<dbReference type="EMBL" id="JBJKBG010000003">
    <property type="protein sequence ID" value="KAL3746847.1"/>
    <property type="molecule type" value="Genomic_DNA"/>
</dbReference>
<accession>A0ABD3L5R4</accession>
<dbReference type="InterPro" id="IPR048501">
    <property type="entry name" value="Legum_prodom"/>
</dbReference>
<evidence type="ECO:0000259" key="8">
    <source>
        <dbReference type="Pfam" id="PF20985"/>
    </source>
</evidence>
<evidence type="ECO:0000256" key="5">
    <source>
        <dbReference type="ARBA" id="ARBA00022807"/>
    </source>
</evidence>
<name>A0ABD3L5R4_EUCGL</name>
<keyword evidence="2" id="KW-0645">Protease</keyword>
<dbReference type="FunFam" id="1.10.132.130:FF:000001">
    <property type="entry name" value="Vacuolar-processing enzyme beta-isozyme"/>
    <property type="match status" value="1"/>
</dbReference>
<feature type="active site" evidence="6">
    <location>
        <position position="195"/>
    </location>
</feature>
<dbReference type="PANTHER" id="PTHR12000">
    <property type="entry name" value="HEMOGLOBINASE FAMILY MEMBER"/>
    <property type="match status" value="1"/>
</dbReference>
<evidence type="ECO:0000256" key="2">
    <source>
        <dbReference type="ARBA" id="ARBA00022670"/>
    </source>
</evidence>
<evidence type="ECO:0000256" key="6">
    <source>
        <dbReference type="PIRSR" id="PIRSR019663-1"/>
    </source>
</evidence>
<protein>
    <recommendedName>
        <fullName evidence="8">Legumain prodomain domain-containing protein</fullName>
    </recommendedName>
</protein>
<organism evidence="9 10">
    <name type="scientific">Eucalyptus globulus</name>
    <name type="common">Tasmanian blue gum</name>
    <dbReference type="NCBI Taxonomy" id="34317"/>
    <lineage>
        <taxon>Eukaryota</taxon>
        <taxon>Viridiplantae</taxon>
        <taxon>Streptophyta</taxon>
        <taxon>Embryophyta</taxon>
        <taxon>Tracheophyta</taxon>
        <taxon>Spermatophyta</taxon>
        <taxon>Magnoliopsida</taxon>
        <taxon>eudicotyledons</taxon>
        <taxon>Gunneridae</taxon>
        <taxon>Pentapetalae</taxon>
        <taxon>rosids</taxon>
        <taxon>malvids</taxon>
        <taxon>Myrtales</taxon>
        <taxon>Myrtaceae</taxon>
        <taxon>Myrtoideae</taxon>
        <taxon>Eucalypteae</taxon>
        <taxon>Eucalyptus</taxon>
    </lineage>
</organism>
<dbReference type="GO" id="GO:0006508">
    <property type="term" value="P:proteolysis"/>
    <property type="evidence" value="ECO:0007669"/>
    <property type="project" value="UniProtKB-KW"/>
</dbReference>
<evidence type="ECO:0000313" key="9">
    <source>
        <dbReference type="EMBL" id="KAL3746847.1"/>
    </source>
</evidence>
<dbReference type="CDD" id="cd21115">
    <property type="entry name" value="legumain_C"/>
    <property type="match status" value="1"/>
</dbReference>
<dbReference type="Proteomes" id="UP001634007">
    <property type="component" value="Unassembled WGS sequence"/>
</dbReference>
<comment type="similarity">
    <text evidence="1">Belongs to the peptidase C13 family.</text>
</comment>
<dbReference type="PIRSF" id="PIRSF500139">
    <property type="entry name" value="AE"/>
    <property type="match status" value="1"/>
</dbReference>
<evidence type="ECO:0000256" key="3">
    <source>
        <dbReference type="ARBA" id="ARBA00022729"/>
    </source>
</evidence>
<dbReference type="PIRSF" id="PIRSF019663">
    <property type="entry name" value="Legumain"/>
    <property type="match status" value="1"/>
</dbReference>
<dbReference type="InterPro" id="IPR043577">
    <property type="entry name" value="AE"/>
</dbReference>
<dbReference type="Gene3D" id="1.10.132.130">
    <property type="match status" value="1"/>
</dbReference>
<dbReference type="Pfam" id="PF20985">
    <property type="entry name" value="Legum_prodom"/>
    <property type="match status" value="1"/>
</dbReference>
<feature type="region of interest" description="Disordered" evidence="7">
    <location>
        <begin position="1"/>
        <end position="57"/>
    </location>
</feature>
<keyword evidence="3" id="KW-0732">Signal</keyword>